<dbReference type="InterPro" id="IPR035979">
    <property type="entry name" value="RBD_domain_sf"/>
</dbReference>
<evidence type="ECO:0000256" key="6">
    <source>
        <dbReference type="SAM" id="MobiDB-lite"/>
    </source>
</evidence>
<dbReference type="Pfam" id="PF03517">
    <property type="entry name" value="Voldacs"/>
    <property type="match status" value="1"/>
</dbReference>
<proteinExistence type="inferred from homology"/>
<feature type="region of interest" description="Disordered" evidence="6">
    <location>
        <begin position="193"/>
        <end position="222"/>
    </location>
</feature>
<dbReference type="Pfam" id="PF04847">
    <property type="entry name" value="Calcipressin"/>
    <property type="match status" value="1"/>
</dbReference>
<reference evidence="8" key="1">
    <citation type="journal article" date="2017" name="Nucleic Acids Res.">
        <title>Proteogenomics produces comprehensive and highly accurate protein-coding gene annotation in a complete genome assembly of Malassezia sympodialis.</title>
        <authorList>
            <person name="Zhu Y."/>
            <person name="Engstroem P.G."/>
            <person name="Tellgren-Roth C."/>
            <person name="Baudo C.D."/>
            <person name="Kennell J.C."/>
            <person name="Sun S."/>
            <person name="Billmyre R.B."/>
            <person name="Schroeder M.S."/>
            <person name="Andersson A."/>
            <person name="Holm T."/>
            <person name="Sigurgeirsson B."/>
            <person name="Wu G."/>
            <person name="Sankaranarayanan S.R."/>
            <person name="Siddharthan R."/>
            <person name="Sanyal K."/>
            <person name="Lundeberg J."/>
            <person name="Nystedt B."/>
            <person name="Boekhout T."/>
            <person name="Dawson T.L. Jr."/>
            <person name="Heitman J."/>
            <person name="Scheynius A."/>
            <person name="Lehtioe J."/>
        </authorList>
    </citation>
    <scope>NUCLEOTIDE SEQUENCE [LARGE SCALE GENOMIC DNA]</scope>
    <source>
        <strain evidence="8">ATCC 42132</strain>
    </source>
</reference>
<name>A0A1M8A3W2_MALS4</name>
<organism evidence="7 8">
    <name type="scientific">Malassezia sympodialis (strain ATCC 42132)</name>
    <name type="common">Atopic eczema-associated yeast</name>
    <dbReference type="NCBI Taxonomy" id="1230383"/>
    <lineage>
        <taxon>Eukaryota</taxon>
        <taxon>Fungi</taxon>
        <taxon>Dikarya</taxon>
        <taxon>Basidiomycota</taxon>
        <taxon>Ustilaginomycotina</taxon>
        <taxon>Malasseziomycetes</taxon>
        <taxon>Malasseziales</taxon>
        <taxon>Malasseziaceae</taxon>
        <taxon>Malassezia</taxon>
    </lineage>
</organism>
<evidence type="ECO:0000256" key="4">
    <source>
        <dbReference type="ARBA" id="ARBA00022490"/>
    </source>
</evidence>
<evidence type="ECO:0000256" key="5">
    <source>
        <dbReference type="ARBA" id="ARBA00023242"/>
    </source>
</evidence>
<dbReference type="VEuPathDB" id="FungiDB:MSYG_1493"/>
<dbReference type="PANTHER" id="PTHR10300">
    <property type="entry name" value="CALCIPRESSIN"/>
    <property type="match status" value="1"/>
</dbReference>
<feature type="compositionally biased region" description="Pro residues" evidence="6">
    <location>
        <begin position="448"/>
        <end position="457"/>
    </location>
</feature>
<dbReference type="InterPro" id="IPR012677">
    <property type="entry name" value="Nucleotide-bd_a/b_plait_sf"/>
</dbReference>
<dbReference type="Gene3D" id="2.30.29.30">
    <property type="entry name" value="Pleckstrin-homology domain (PH domain)/Phosphotyrosine-binding domain (PTB)"/>
    <property type="match status" value="1"/>
</dbReference>
<dbReference type="GO" id="GO:0005737">
    <property type="term" value="C:cytoplasm"/>
    <property type="evidence" value="ECO:0007669"/>
    <property type="project" value="UniProtKB-SubCell"/>
</dbReference>
<evidence type="ECO:0000313" key="8">
    <source>
        <dbReference type="Proteomes" id="UP000186303"/>
    </source>
</evidence>
<evidence type="ECO:0000313" key="7">
    <source>
        <dbReference type="EMBL" id="SHO77152.1"/>
    </source>
</evidence>
<accession>A0A1M8A3W2</accession>
<dbReference type="InterPro" id="IPR006931">
    <property type="entry name" value="Calcipressin"/>
</dbReference>
<dbReference type="OrthoDB" id="17212at2759"/>
<dbReference type="PANTHER" id="PTHR10300:SF14">
    <property type="entry name" value="PROTEIN SARAH"/>
    <property type="match status" value="1"/>
</dbReference>
<comment type="similarity">
    <text evidence="3">Belongs to the RCAN family.</text>
</comment>
<dbReference type="SUPFAM" id="SSF54928">
    <property type="entry name" value="RNA-binding domain, RBD"/>
    <property type="match status" value="1"/>
</dbReference>
<keyword evidence="4" id="KW-0963">Cytoplasm</keyword>
<evidence type="ECO:0000256" key="2">
    <source>
        <dbReference type="ARBA" id="ARBA00004496"/>
    </source>
</evidence>
<feature type="region of interest" description="Disordered" evidence="6">
    <location>
        <begin position="433"/>
        <end position="457"/>
    </location>
</feature>
<comment type="subcellular location">
    <subcellularLocation>
        <location evidence="2">Cytoplasm</location>
    </subcellularLocation>
    <subcellularLocation>
        <location evidence="1">Nucleus</location>
    </subcellularLocation>
</comment>
<dbReference type="EMBL" id="LT671822">
    <property type="protein sequence ID" value="SHO77152.1"/>
    <property type="molecule type" value="Genomic_DNA"/>
</dbReference>
<dbReference type="Gene3D" id="3.30.70.330">
    <property type="match status" value="1"/>
</dbReference>
<dbReference type="GO" id="GO:0005634">
    <property type="term" value="C:nucleus"/>
    <property type="evidence" value="ECO:0007669"/>
    <property type="project" value="UniProtKB-SubCell"/>
</dbReference>
<dbReference type="InterPro" id="IPR039924">
    <property type="entry name" value="ICln/Lot5/Saf5"/>
</dbReference>
<dbReference type="Proteomes" id="UP000186303">
    <property type="component" value="Chromosome 2"/>
</dbReference>
<feature type="compositionally biased region" description="Acidic residues" evidence="6">
    <location>
        <begin position="193"/>
        <end position="207"/>
    </location>
</feature>
<evidence type="ECO:0000256" key="1">
    <source>
        <dbReference type="ARBA" id="ARBA00004123"/>
    </source>
</evidence>
<sequence length="457" mass="49723">MPLRRVSEAPVYRAVEAADDLQTSTPESFSEIPPALIQELPSVSLRMQPAPSDVCPAEAATAPAVLHARGRLWLTEKDITFLPNDSQDMQGFALSYTSVALHAVSRSVPDDMALDGLYREACLYCQLDDHPEQDADSDEEEEAVKEMWLATPDADTLDQLFESLSYGASLYPSVGASSDSHPLAGLAALDSSTIDEDEDEDEDETEANNESAPGKVKSEHSQDNGAYYTNTLMFANLPTEFFESDALVQQFHELLHGIGPLVSWAPQPAFGQCLVVFESADDAMRVKKVLDRVLLPSSEWDRTPAQRATAQEAEHGMDDTHMLRVYLHHTTPLTYLPSGECVVAHSMETSGPFLAPPAPEREFLISPPGSPPVGWEPREEDRPNTDTLAEDLIEALTKLARVSEEDEVSTAPAMLVPPGAVQVPGVVLEEAEPLQASSGTMMERPAPTARPPLPHST</sequence>
<dbReference type="STRING" id="1230383.A0A1M8A3W2"/>
<dbReference type="GO" id="GO:0008597">
    <property type="term" value="F:calcium-dependent protein serine/threonine phosphatase regulator activity"/>
    <property type="evidence" value="ECO:0007669"/>
    <property type="project" value="TreeGrafter"/>
</dbReference>
<evidence type="ECO:0000256" key="3">
    <source>
        <dbReference type="ARBA" id="ARBA00008209"/>
    </source>
</evidence>
<dbReference type="InterPro" id="IPR011993">
    <property type="entry name" value="PH-like_dom_sf"/>
</dbReference>
<dbReference type="GO" id="GO:0019722">
    <property type="term" value="P:calcium-mediated signaling"/>
    <property type="evidence" value="ECO:0007669"/>
    <property type="project" value="InterPro"/>
</dbReference>
<keyword evidence="8" id="KW-1185">Reference proteome</keyword>
<protein>
    <submittedName>
        <fullName evidence="7">Uncharacterized protein</fullName>
    </submittedName>
</protein>
<dbReference type="AlphaFoldDB" id="A0A1M8A3W2"/>
<gene>
    <name evidence="7" type="ORF">MSYG_1493</name>
</gene>
<keyword evidence="5" id="KW-0539">Nucleus</keyword>
<dbReference type="GO" id="GO:0003676">
    <property type="term" value="F:nucleic acid binding"/>
    <property type="evidence" value="ECO:0007669"/>
    <property type="project" value="InterPro"/>
</dbReference>